<dbReference type="OrthoDB" id="5387413at2759"/>
<feature type="region of interest" description="Disordered" evidence="1">
    <location>
        <begin position="1"/>
        <end position="43"/>
    </location>
</feature>
<dbReference type="AlphaFoldDB" id="A0A2D3UY05"/>
<reference evidence="2 3" key="1">
    <citation type="submission" date="2016-03" db="EMBL/GenBank/DDBJ databases">
        <authorList>
            <person name="Ploux O."/>
        </authorList>
    </citation>
    <scope>NUCLEOTIDE SEQUENCE [LARGE SCALE GENOMIC DNA]</scope>
    <source>
        <strain evidence="2 3">URUG2</strain>
    </source>
</reference>
<dbReference type="EMBL" id="FJUY01000014">
    <property type="protein sequence ID" value="CZT22937.1"/>
    <property type="molecule type" value="Genomic_DNA"/>
</dbReference>
<organism evidence="2 3">
    <name type="scientific">Ramularia collo-cygni</name>
    <dbReference type="NCBI Taxonomy" id="112498"/>
    <lineage>
        <taxon>Eukaryota</taxon>
        <taxon>Fungi</taxon>
        <taxon>Dikarya</taxon>
        <taxon>Ascomycota</taxon>
        <taxon>Pezizomycotina</taxon>
        <taxon>Dothideomycetes</taxon>
        <taxon>Dothideomycetidae</taxon>
        <taxon>Mycosphaerellales</taxon>
        <taxon>Mycosphaerellaceae</taxon>
        <taxon>Ramularia</taxon>
    </lineage>
</organism>
<evidence type="ECO:0000313" key="3">
    <source>
        <dbReference type="Proteomes" id="UP000225277"/>
    </source>
</evidence>
<sequence length="261" mass="29904">MSSSRRDSVRPVVVEIEPQRRHSNKSPQSPSSPKAVRFAPSSGNAISRPLTTIEAWSLYHFENHARHCASCYNPLQVVQRGGQLCDIGHGLAQDVAYHVYHREGEFYSTSKDDAKLVRIEIPPGYTQLRSLLKSMDRALRSHRISTSSPIISYDRTYPVAPRRFDDRSERESVFVEPASSSSHSKSSHHRKSKHKSSRYSTVALNDDDDDGYAVKSPSSPIQRRGTLYEQDMQRKKENYRVEIREPTRHGREKERRSGVWL</sequence>
<dbReference type="Proteomes" id="UP000225277">
    <property type="component" value="Unassembled WGS sequence"/>
</dbReference>
<feature type="compositionally biased region" description="Basic residues" evidence="1">
    <location>
        <begin position="185"/>
        <end position="197"/>
    </location>
</feature>
<name>A0A2D3UY05_9PEZI</name>
<gene>
    <name evidence="2" type="ORF">RCC_08645</name>
</gene>
<feature type="region of interest" description="Disordered" evidence="1">
    <location>
        <begin position="166"/>
        <end position="261"/>
    </location>
</feature>
<proteinExistence type="predicted"/>
<dbReference type="RefSeq" id="XP_023629661.1">
    <property type="nucleotide sequence ID" value="XM_023773893.1"/>
</dbReference>
<dbReference type="GeneID" id="35603731"/>
<feature type="compositionally biased region" description="Basic and acidic residues" evidence="1">
    <location>
        <begin position="231"/>
        <end position="261"/>
    </location>
</feature>
<evidence type="ECO:0000256" key="1">
    <source>
        <dbReference type="SAM" id="MobiDB-lite"/>
    </source>
</evidence>
<evidence type="ECO:0000313" key="2">
    <source>
        <dbReference type="EMBL" id="CZT22937.1"/>
    </source>
</evidence>
<protein>
    <submittedName>
        <fullName evidence="2">Uncharacterized protein</fullName>
    </submittedName>
</protein>
<accession>A0A2D3UY05</accession>
<keyword evidence="3" id="KW-1185">Reference proteome</keyword>